<sequence>MGLGTLKAYKNQEIGRLDMLLMALFTRLSNVHNQVILHHLDDLLRPIEILSLKLQKKNLHPFDTLLHIQSMMVELEETFLDDNVQLCGRSFNSLKSKVEDGSILLSGGGLVNTVLSSCKKTMRDPAKSVVKNSKKGMWCNDDIISKFLIFKLGKNSKKLGKADFASYGEDEMTSLVDFYSETYELDGSKIQAEWKSYKYSYLRANVGAGNFDWKATLRLCDQSAEAFPNLRLFAPICEHLDYAQMLDKLLRLGLSAASYDKFDYSKWLEGYLKGTIYSVGKAAKKAKHCGDNANDCEEDEDDDEKDLDEISHKNVQFRLADDGAFSLLL</sequence>
<name>A0A915JG37_ROMCU</name>
<evidence type="ECO:0000313" key="2">
    <source>
        <dbReference type="WBParaSite" id="nRc.2.0.1.t24842-RA"/>
    </source>
</evidence>
<proteinExistence type="predicted"/>
<protein>
    <submittedName>
        <fullName evidence="2">Uncharacterized protein</fullName>
    </submittedName>
</protein>
<organism evidence="1 2">
    <name type="scientific">Romanomermis culicivorax</name>
    <name type="common">Nematode worm</name>
    <dbReference type="NCBI Taxonomy" id="13658"/>
    <lineage>
        <taxon>Eukaryota</taxon>
        <taxon>Metazoa</taxon>
        <taxon>Ecdysozoa</taxon>
        <taxon>Nematoda</taxon>
        <taxon>Enoplea</taxon>
        <taxon>Dorylaimia</taxon>
        <taxon>Mermithida</taxon>
        <taxon>Mermithoidea</taxon>
        <taxon>Mermithidae</taxon>
        <taxon>Romanomermis</taxon>
    </lineage>
</organism>
<evidence type="ECO:0000313" key="1">
    <source>
        <dbReference type="Proteomes" id="UP000887565"/>
    </source>
</evidence>
<dbReference type="Proteomes" id="UP000887565">
    <property type="component" value="Unplaced"/>
</dbReference>
<accession>A0A915JG37</accession>
<reference evidence="2" key="1">
    <citation type="submission" date="2022-11" db="UniProtKB">
        <authorList>
            <consortium name="WormBaseParasite"/>
        </authorList>
    </citation>
    <scope>IDENTIFICATION</scope>
</reference>
<keyword evidence="1" id="KW-1185">Reference proteome</keyword>
<dbReference type="WBParaSite" id="nRc.2.0.1.t24842-RA">
    <property type="protein sequence ID" value="nRc.2.0.1.t24842-RA"/>
    <property type="gene ID" value="nRc.2.0.1.g24842"/>
</dbReference>
<dbReference type="AlphaFoldDB" id="A0A915JG37"/>